<protein>
    <submittedName>
        <fullName evidence="1">Uncharacterized protein</fullName>
    </submittedName>
</protein>
<dbReference type="Proteomes" id="UP000604341">
    <property type="component" value="Unassembled WGS sequence"/>
</dbReference>
<comment type="caution">
    <text evidence="1">The sequence shown here is derived from an EMBL/GenBank/DDBJ whole genome shotgun (WGS) entry which is preliminary data.</text>
</comment>
<accession>A0ABQ2FJ98</accession>
<dbReference type="Gene3D" id="3.40.50.300">
    <property type="entry name" value="P-loop containing nucleotide triphosphate hydrolases"/>
    <property type="match status" value="1"/>
</dbReference>
<dbReference type="Pfam" id="PF07931">
    <property type="entry name" value="CPT"/>
    <property type="match status" value="1"/>
</dbReference>
<keyword evidence="2" id="KW-1185">Reference proteome</keyword>
<dbReference type="InterPro" id="IPR027417">
    <property type="entry name" value="P-loop_NTPase"/>
</dbReference>
<evidence type="ECO:0000313" key="2">
    <source>
        <dbReference type="Proteomes" id="UP000604341"/>
    </source>
</evidence>
<sequence>MTGTARAQGALVHRGVQYDLTVDTTGRDALTCAHLIAAQVSAGAVSGPPV</sequence>
<proteinExistence type="predicted"/>
<reference evidence="2" key="1">
    <citation type="journal article" date="2019" name="Int. J. Syst. Evol. Microbiol.">
        <title>The Global Catalogue of Microorganisms (GCM) 10K type strain sequencing project: providing services to taxonomists for standard genome sequencing and annotation.</title>
        <authorList>
            <consortium name="The Broad Institute Genomics Platform"/>
            <consortium name="The Broad Institute Genome Sequencing Center for Infectious Disease"/>
            <person name="Wu L."/>
            <person name="Ma J."/>
        </authorList>
    </citation>
    <scope>NUCLEOTIDE SEQUENCE [LARGE SCALE GENOMIC DNA]</scope>
    <source>
        <strain evidence="2">JCM 19173</strain>
    </source>
</reference>
<organism evidence="1 2">
    <name type="scientific">Deinococcus radiotolerans</name>
    <dbReference type="NCBI Taxonomy" id="1309407"/>
    <lineage>
        <taxon>Bacteria</taxon>
        <taxon>Thermotogati</taxon>
        <taxon>Deinococcota</taxon>
        <taxon>Deinococci</taxon>
        <taxon>Deinococcales</taxon>
        <taxon>Deinococcaceae</taxon>
        <taxon>Deinococcus</taxon>
    </lineage>
</organism>
<name>A0ABQ2FJ98_9DEIO</name>
<gene>
    <name evidence="1" type="ORF">GCM10010844_21960</name>
</gene>
<evidence type="ECO:0000313" key="1">
    <source>
        <dbReference type="EMBL" id="GGL02946.1"/>
    </source>
</evidence>
<dbReference type="EMBL" id="BMPE01000005">
    <property type="protein sequence ID" value="GGL02946.1"/>
    <property type="molecule type" value="Genomic_DNA"/>
</dbReference>